<evidence type="ECO:0000256" key="2">
    <source>
        <dbReference type="SAM" id="Phobius"/>
    </source>
</evidence>
<dbReference type="AlphaFoldDB" id="H2ZLP9"/>
<evidence type="ECO:0000256" key="1">
    <source>
        <dbReference type="SAM" id="MobiDB-lite"/>
    </source>
</evidence>
<sequence length="169" mass="19434">MWSYSSSMDQDIPTQKSILPPTDYYYLGPLMMLVSTVSFLALCYLSLKICNYYMKRYEASKSESWTDDFFCCPAFCRDENPEGGQLLERRQLFYASTVSLGRSASPESAHSQLTFTTRTRDRIRFLSFSEETRKSARNKLRFQSLPTSELLPEHISSDSETSASTQETN</sequence>
<reference evidence="3" key="3">
    <citation type="submission" date="2025-09" db="UniProtKB">
        <authorList>
            <consortium name="Ensembl"/>
        </authorList>
    </citation>
    <scope>IDENTIFICATION</scope>
</reference>
<feature type="transmembrane region" description="Helical" evidence="2">
    <location>
        <begin position="24"/>
        <end position="47"/>
    </location>
</feature>
<accession>H2ZLP9</accession>
<keyword evidence="2" id="KW-0472">Membrane</keyword>
<name>H2ZLP9_CIOSA</name>
<keyword evidence="2" id="KW-0812">Transmembrane</keyword>
<proteinExistence type="predicted"/>
<keyword evidence="4" id="KW-1185">Reference proteome</keyword>
<organism evidence="3 4">
    <name type="scientific">Ciona savignyi</name>
    <name type="common">Pacific transparent sea squirt</name>
    <dbReference type="NCBI Taxonomy" id="51511"/>
    <lineage>
        <taxon>Eukaryota</taxon>
        <taxon>Metazoa</taxon>
        <taxon>Chordata</taxon>
        <taxon>Tunicata</taxon>
        <taxon>Ascidiacea</taxon>
        <taxon>Phlebobranchia</taxon>
        <taxon>Cionidae</taxon>
        <taxon>Ciona</taxon>
    </lineage>
</organism>
<dbReference type="Proteomes" id="UP000007875">
    <property type="component" value="Unassembled WGS sequence"/>
</dbReference>
<feature type="compositionally biased region" description="Polar residues" evidence="1">
    <location>
        <begin position="158"/>
        <end position="169"/>
    </location>
</feature>
<dbReference type="HOGENOM" id="CLU_1585878_0_0_1"/>
<evidence type="ECO:0000313" key="4">
    <source>
        <dbReference type="Proteomes" id="UP000007875"/>
    </source>
</evidence>
<dbReference type="InParanoid" id="H2ZLP9"/>
<feature type="region of interest" description="Disordered" evidence="1">
    <location>
        <begin position="144"/>
        <end position="169"/>
    </location>
</feature>
<keyword evidence="2" id="KW-1133">Transmembrane helix</keyword>
<dbReference type="Ensembl" id="ENSCSAVT00000018716.1">
    <property type="protein sequence ID" value="ENSCSAVP00000018515.1"/>
    <property type="gene ID" value="ENSCSAVG00000010869.1"/>
</dbReference>
<dbReference type="OMA" id="GEVENHR"/>
<reference evidence="3" key="2">
    <citation type="submission" date="2025-08" db="UniProtKB">
        <authorList>
            <consortium name="Ensembl"/>
        </authorList>
    </citation>
    <scope>IDENTIFICATION</scope>
</reference>
<reference evidence="4" key="1">
    <citation type="submission" date="2003-08" db="EMBL/GenBank/DDBJ databases">
        <authorList>
            <person name="Birren B."/>
            <person name="Nusbaum C."/>
            <person name="Abebe A."/>
            <person name="Abouelleil A."/>
            <person name="Adekoya E."/>
            <person name="Ait-zahra M."/>
            <person name="Allen N."/>
            <person name="Allen T."/>
            <person name="An P."/>
            <person name="Anderson M."/>
            <person name="Anderson S."/>
            <person name="Arachchi H."/>
            <person name="Armbruster J."/>
            <person name="Bachantsang P."/>
            <person name="Baldwin J."/>
            <person name="Barry A."/>
            <person name="Bayul T."/>
            <person name="Blitshsteyn B."/>
            <person name="Bloom T."/>
            <person name="Blye J."/>
            <person name="Boguslavskiy L."/>
            <person name="Borowsky M."/>
            <person name="Boukhgalter B."/>
            <person name="Brunache A."/>
            <person name="Butler J."/>
            <person name="Calixte N."/>
            <person name="Calvo S."/>
            <person name="Camarata J."/>
            <person name="Campo K."/>
            <person name="Chang J."/>
            <person name="Cheshatsang Y."/>
            <person name="Citroen M."/>
            <person name="Collymore A."/>
            <person name="Considine T."/>
            <person name="Cook A."/>
            <person name="Cooke P."/>
            <person name="Corum B."/>
            <person name="Cuomo C."/>
            <person name="David R."/>
            <person name="Dawoe T."/>
            <person name="Degray S."/>
            <person name="Dodge S."/>
            <person name="Dooley K."/>
            <person name="Dorje P."/>
            <person name="Dorjee K."/>
            <person name="Dorris L."/>
            <person name="Duffey N."/>
            <person name="Dupes A."/>
            <person name="Elkins T."/>
            <person name="Engels R."/>
            <person name="Erickson J."/>
            <person name="Farina A."/>
            <person name="Faro S."/>
            <person name="Ferreira P."/>
            <person name="Fischer H."/>
            <person name="Fitzgerald M."/>
            <person name="Foley K."/>
            <person name="Gage D."/>
            <person name="Galagan J."/>
            <person name="Gearin G."/>
            <person name="Gnerre S."/>
            <person name="Gnirke A."/>
            <person name="Goyette A."/>
            <person name="Graham J."/>
            <person name="Grandbois E."/>
            <person name="Gyaltsen K."/>
            <person name="Hafez N."/>
            <person name="Hagopian D."/>
            <person name="Hagos B."/>
            <person name="Hall J."/>
            <person name="Hatcher B."/>
            <person name="Heller A."/>
            <person name="Higgins H."/>
            <person name="Honan T."/>
            <person name="Horn A."/>
            <person name="Houde N."/>
            <person name="Hughes L."/>
            <person name="Hulme W."/>
            <person name="Husby E."/>
            <person name="Iliev I."/>
            <person name="Jaffe D."/>
            <person name="Jones C."/>
            <person name="Kamal M."/>
            <person name="Kamat A."/>
            <person name="Kamvysselis M."/>
            <person name="Karlsson E."/>
            <person name="Kells C."/>
            <person name="Kieu A."/>
            <person name="Kisner P."/>
            <person name="Kodira C."/>
            <person name="Kulbokas E."/>
            <person name="Labutti K."/>
            <person name="Lama D."/>
            <person name="Landers T."/>
            <person name="Leger J."/>
            <person name="Levine S."/>
            <person name="Lewis D."/>
            <person name="Lewis T."/>
            <person name="Lindblad-toh K."/>
            <person name="Liu X."/>
            <person name="Lokyitsang T."/>
            <person name="Lokyitsang Y."/>
            <person name="Lucien O."/>
            <person name="Lui A."/>
            <person name="Ma L.J."/>
            <person name="Mabbitt R."/>
            <person name="Macdonald J."/>
            <person name="Maclean C."/>
            <person name="Major J."/>
            <person name="Manning J."/>
            <person name="Marabella R."/>
            <person name="Maru K."/>
            <person name="Matthews C."/>
            <person name="Mauceli E."/>
            <person name="Mccarthy M."/>
            <person name="Mcdonough S."/>
            <person name="Mcghee T."/>
            <person name="Meldrim J."/>
            <person name="Meneus L."/>
            <person name="Mesirov J."/>
            <person name="Mihalev A."/>
            <person name="Mihova T."/>
            <person name="Mikkelsen T."/>
            <person name="Mlenga V."/>
            <person name="Moru K."/>
            <person name="Mozes J."/>
            <person name="Mulrain L."/>
            <person name="Munson G."/>
            <person name="Naylor J."/>
            <person name="Newes C."/>
            <person name="Nguyen C."/>
            <person name="Nguyen N."/>
            <person name="Nguyen T."/>
            <person name="Nicol R."/>
            <person name="Nielsen C."/>
            <person name="Nizzari M."/>
            <person name="Norbu C."/>
            <person name="Norbu N."/>
            <person name="O'donnell P."/>
            <person name="Okoawo O."/>
            <person name="O'leary S."/>
            <person name="Omotosho B."/>
            <person name="O'neill K."/>
            <person name="Osman S."/>
            <person name="Parker S."/>
            <person name="Perrin D."/>
            <person name="Phunkhang P."/>
            <person name="Piqani B."/>
            <person name="Purcell S."/>
            <person name="Rachupka T."/>
            <person name="Ramasamy U."/>
            <person name="Rameau R."/>
            <person name="Ray V."/>
            <person name="Raymond C."/>
            <person name="Retta R."/>
            <person name="Richardson S."/>
            <person name="Rise C."/>
            <person name="Rodriguez J."/>
            <person name="Rogers J."/>
            <person name="Rogov P."/>
            <person name="Rutman M."/>
            <person name="Schupbach R."/>
            <person name="Seaman C."/>
            <person name="Settipalli S."/>
            <person name="Sharpe T."/>
            <person name="Sheridan J."/>
            <person name="Sherpa N."/>
            <person name="Shi J."/>
            <person name="Smirnov S."/>
            <person name="Smith C."/>
            <person name="Sougnez C."/>
            <person name="Spencer B."/>
            <person name="Stalker J."/>
            <person name="Stange-thomann N."/>
            <person name="Stavropoulos S."/>
            <person name="Stetson K."/>
            <person name="Stone C."/>
            <person name="Stone S."/>
            <person name="Stubbs M."/>
            <person name="Talamas J."/>
            <person name="Tchuinga P."/>
            <person name="Tenzing P."/>
            <person name="Tesfaye S."/>
            <person name="Theodore J."/>
            <person name="Thoulutsang Y."/>
            <person name="Topham K."/>
            <person name="Towey S."/>
            <person name="Tsamla T."/>
            <person name="Tsomo N."/>
            <person name="Vallee D."/>
            <person name="Vassiliev H."/>
            <person name="Venkataraman V."/>
            <person name="Vinson J."/>
            <person name="Vo A."/>
            <person name="Wade C."/>
            <person name="Wang S."/>
            <person name="Wangchuk T."/>
            <person name="Wangdi T."/>
            <person name="Whittaker C."/>
            <person name="Wilkinson J."/>
            <person name="Wu Y."/>
            <person name="Wyman D."/>
            <person name="Yadav S."/>
            <person name="Yang S."/>
            <person name="Yang X."/>
            <person name="Yeager S."/>
            <person name="Yee E."/>
            <person name="Young G."/>
            <person name="Zainoun J."/>
            <person name="Zembeck L."/>
            <person name="Zimmer A."/>
            <person name="Zody M."/>
            <person name="Lander E."/>
        </authorList>
    </citation>
    <scope>NUCLEOTIDE SEQUENCE [LARGE SCALE GENOMIC DNA]</scope>
</reference>
<protein>
    <submittedName>
        <fullName evidence="3">Uncharacterized protein</fullName>
    </submittedName>
</protein>
<evidence type="ECO:0000313" key="3">
    <source>
        <dbReference type="Ensembl" id="ENSCSAVP00000018515.1"/>
    </source>
</evidence>